<sequence>MVFLSIFRNASTMYTRKTVGRCPKPDKYWKRSMYFRMMWKYYGRRQHIYSLGARTVHRALRYSTHSTGLKKKYMREMWTMRLGAACNQHGIEEEEFLSSLTEANIPLNRKVLTDLSIYEPRSFQSLTTFAKQRKEENGLSDALKPTFSGILTHGDKKK</sequence>
<dbReference type="NCBIfam" id="TIGR01032">
    <property type="entry name" value="rplT_bact"/>
    <property type="match status" value="1"/>
</dbReference>
<protein>
    <recommendedName>
        <fullName evidence="4">Large ribosomal subunit protein bL20m</fullName>
    </recommendedName>
    <alternativeName>
        <fullName evidence="5">39S ribosomal protein L20, mitochondrial</fullName>
    </alternativeName>
</protein>
<comment type="similarity">
    <text evidence="1 6">Belongs to the bacterial ribosomal protein bL20 family.</text>
</comment>
<dbReference type="OrthoDB" id="10251781at2759"/>
<dbReference type="InterPro" id="IPR005813">
    <property type="entry name" value="Ribosomal_bL20"/>
</dbReference>
<dbReference type="PANTHER" id="PTHR10986">
    <property type="entry name" value="39S RIBOSOMAL PROTEIN L20"/>
    <property type="match status" value="1"/>
</dbReference>
<evidence type="ECO:0000256" key="6">
    <source>
        <dbReference type="RuleBase" id="RU000561"/>
    </source>
</evidence>
<dbReference type="GO" id="GO:0006412">
    <property type="term" value="P:translation"/>
    <property type="evidence" value="ECO:0007669"/>
    <property type="project" value="InterPro"/>
</dbReference>
<dbReference type="EMBL" id="CACVKT020007119">
    <property type="protein sequence ID" value="CAC5405315.1"/>
    <property type="molecule type" value="Genomic_DNA"/>
</dbReference>
<dbReference type="Pfam" id="PF00453">
    <property type="entry name" value="Ribosomal_L20"/>
    <property type="match status" value="1"/>
</dbReference>
<dbReference type="GO" id="GO:0019843">
    <property type="term" value="F:rRNA binding"/>
    <property type="evidence" value="ECO:0007669"/>
    <property type="project" value="InterPro"/>
</dbReference>
<dbReference type="GO" id="GO:1990904">
    <property type="term" value="C:ribonucleoprotein complex"/>
    <property type="evidence" value="ECO:0007669"/>
    <property type="project" value="UniProtKB-KW"/>
</dbReference>
<dbReference type="GO" id="GO:0005840">
    <property type="term" value="C:ribosome"/>
    <property type="evidence" value="ECO:0007669"/>
    <property type="project" value="UniProtKB-KW"/>
</dbReference>
<evidence type="ECO:0000256" key="1">
    <source>
        <dbReference type="ARBA" id="ARBA00007698"/>
    </source>
</evidence>
<dbReference type="PRINTS" id="PR00062">
    <property type="entry name" value="RIBOSOMALL20"/>
</dbReference>
<dbReference type="AlphaFoldDB" id="A0A6J8DB77"/>
<evidence type="ECO:0000256" key="2">
    <source>
        <dbReference type="ARBA" id="ARBA00022980"/>
    </source>
</evidence>
<proteinExistence type="inferred from homology"/>
<keyword evidence="3 6" id="KW-0687">Ribonucleoprotein</keyword>
<dbReference type="GO" id="GO:0003735">
    <property type="term" value="F:structural constituent of ribosome"/>
    <property type="evidence" value="ECO:0007669"/>
    <property type="project" value="InterPro"/>
</dbReference>
<dbReference type="Gene3D" id="1.10.1900.20">
    <property type="entry name" value="Ribosomal protein L20"/>
    <property type="match status" value="1"/>
</dbReference>
<keyword evidence="8" id="KW-1185">Reference proteome</keyword>
<evidence type="ECO:0000256" key="3">
    <source>
        <dbReference type="ARBA" id="ARBA00023274"/>
    </source>
</evidence>
<gene>
    <name evidence="7" type="ORF">MCOR_39022</name>
</gene>
<evidence type="ECO:0000313" key="8">
    <source>
        <dbReference type="Proteomes" id="UP000507470"/>
    </source>
</evidence>
<organism evidence="7 8">
    <name type="scientific">Mytilus coruscus</name>
    <name type="common">Sea mussel</name>
    <dbReference type="NCBI Taxonomy" id="42192"/>
    <lineage>
        <taxon>Eukaryota</taxon>
        <taxon>Metazoa</taxon>
        <taxon>Spiralia</taxon>
        <taxon>Lophotrochozoa</taxon>
        <taxon>Mollusca</taxon>
        <taxon>Bivalvia</taxon>
        <taxon>Autobranchia</taxon>
        <taxon>Pteriomorphia</taxon>
        <taxon>Mytilida</taxon>
        <taxon>Mytiloidea</taxon>
        <taxon>Mytilidae</taxon>
        <taxon>Mytilinae</taxon>
        <taxon>Mytilus</taxon>
    </lineage>
</organism>
<evidence type="ECO:0000256" key="5">
    <source>
        <dbReference type="ARBA" id="ARBA00076245"/>
    </source>
</evidence>
<evidence type="ECO:0000313" key="7">
    <source>
        <dbReference type="EMBL" id="CAC5405315.1"/>
    </source>
</evidence>
<accession>A0A6J8DB77</accession>
<dbReference type="SUPFAM" id="SSF74731">
    <property type="entry name" value="Ribosomal protein L20"/>
    <property type="match status" value="1"/>
</dbReference>
<dbReference type="FunFam" id="1.10.1900.20:FF:000001">
    <property type="entry name" value="50S ribosomal protein L20"/>
    <property type="match status" value="1"/>
</dbReference>
<dbReference type="InterPro" id="IPR035566">
    <property type="entry name" value="Ribosomal_protein_bL20_C"/>
</dbReference>
<name>A0A6J8DB77_MYTCO</name>
<reference evidence="7 8" key="1">
    <citation type="submission" date="2020-06" db="EMBL/GenBank/DDBJ databases">
        <authorList>
            <person name="Li R."/>
            <person name="Bekaert M."/>
        </authorList>
    </citation>
    <scope>NUCLEOTIDE SEQUENCE [LARGE SCALE GENOMIC DNA]</scope>
    <source>
        <strain evidence="8">wild</strain>
    </source>
</reference>
<dbReference type="Proteomes" id="UP000507470">
    <property type="component" value="Unassembled WGS sequence"/>
</dbReference>
<evidence type="ECO:0000256" key="4">
    <source>
        <dbReference type="ARBA" id="ARBA00072767"/>
    </source>
</evidence>
<keyword evidence="2 6" id="KW-0689">Ribosomal protein</keyword>